<sequence length="37" mass="4359">MCTGSMRWSYILLSRTSTLSLKIWWFSLIRAHLSSLI</sequence>
<name>A0A2P2QRP0_RHIMU</name>
<dbReference type="EMBL" id="GGEC01089186">
    <property type="protein sequence ID" value="MBX69670.1"/>
    <property type="molecule type" value="Transcribed_RNA"/>
</dbReference>
<organism evidence="1">
    <name type="scientific">Rhizophora mucronata</name>
    <name type="common">Asiatic mangrove</name>
    <dbReference type="NCBI Taxonomy" id="61149"/>
    <lineage>
        <taxon>Eukaryota</taxon>
        <taxon>Viridiplantae</taxon>
        <taxon>Streptophyta</taxon>
        <taxon>Embryophyta</taxon>
        <taxon>Tracheophyta</taxon>
        <taxon>Spermatophyta</taxon>
        <taxon>Magnoliopsida</taxon>
        <taxon>eudicotyledons</taxon>
        <taxon>Gunneridae</taxon>
        <taxon>Pentapetalae</taxon>
        <taxon>rosids</taxon>
        <taxon>fabids</taxon>
        <taxon>Malpighiales</taxon>
        <taxon>Rhizophoraceae</taxon>
        <taxon>Rhizophora</taxon>
    </lineage>
</organism>
<reference evidence="1" key="1">
    <citation type="submission" date="2018-02" db="EMBL/GenBank/DDBJ databases">
        <title>Rhizophora mucronata_Transcriptome.</title>
        <authorList>
            <person name="Meera S.P."/>
            <person name="Sreeshan A."/>
            <person name="Augustine A."/>
        </authorList>
    </citation>
    <scope>NUCLEOTIDE SEQUENCE</scope>
    <source>
        <tissue evidence="1">Leaf</tissue>
    </source>
</reference>
<accession>A0A2P2QRP0</accession>
<protein>
    <submittedName>
        <fullName evidence="1">Uncharacterized protein</fullName>
    </submittedName>
</protein>
<dbReference type="AlphaFoldDB" id="A0A2P2QRP0"/>
<proteinExistence type="predicted"/>
<evidence type="ECO:0000313" key="1">
    <source>
        <dbReference type="EMBL" id="MBX69670.1"/>
    </source>
</evidence>